<dbReference type="Pfam" id="PF02536">
    <property type="entry name" value="mTERF"/>
    <property type="match status" value="1"/>
</dbReference>
<evidence type="ECO:0000313" key="3">
    <source>
        <dbReference type="EMBL" id="KAL3875952.1"/>
    </source>
</evidence>
<dbReference type="PANTHER" id="PTHR13068:SF203">
    <property type="entry name" value="TRANSCRIPTION TERMINATION FACTOR 4, MITOCHONDRIAL"/>
    <property type="match status" value="1"/>
</dbReference>
<dbReference type="AlphaFoldDB" id="A0ABD3WQ84"/>
<evidence type="ECO:0000313" key="4">
    <source>
        <dbReference type="Proteomes" id="UP001634394"/>
    </source>
</evidence>
<keyword evidence="2" id="KW-0809">Transit peptide</keyword>
<sequence>MNITTRMLLDRGSWCKMKRVYQFILGMSRSNSAQFILGNFKGSVSFHSQSHLTSCLHKNVVQQLNQRGFLKNKLFFNQVSVLSSKTAVQNLHPNLKWIENVRYCHSATKSFESTAVTAADESEDLKTFARMIVSEASQKDVMAQSVSVNSIIKQIETFLKLDFTRDQIQYVFITNPELLRRPDLHVIVEHLFEYGFTHQNIEQIISKVTNTEILSISKITEVMNTMREFGFNEKSLLKALSSYPDIFNMNSQAVLTRVETLKKWFKTSDIVSLTKKYPNILFENMEVLQEKFDYVYHRMGVSQDQMKHTELFSFPLEHIQARHIYLERAGFFIKPKHRQGEKNSNPLLKDIISTPDAVFAKRFGGLSIEDYRTFYSLFLQEKEHGLFDVEDEEIDKDTED</sequence>
<dbReference type="InterPro" id="IPR003690">
    <property type="entry name" value="MTERF"/>
</dbReference>
<reference evidence="3 4" key="1">
    <citation type="submission" date="2024-11" db="EMBL/GenBank/DDBJ databases">
        <title>Chromosome-level genome assembly of the freshwater bivalve Anodonta woodiana.</title>
        <authorList>
            <person name="Chen X."/>
        </authorList>
    </citation>
    <scope>NUCLEOTIDE SEQUENCE [LARGE SCALE GENOMIC DNA]</scope>
    <source>
        <strain evidence="3">MN2024</strain>
        <tissue evidence="3">Gills</tissue>
    </source>
</reference>
<organism evidence="3 4">
    <name type="scientific">Sinanodonta woodiana</name>
    <name type="common">Chinese pond mussel</name>
    <name type="synonym">Anodonta woodiana</name>
    <dbReference type="NCBI Taxonomy" id="1069815"/>
    <lineage>
        <taxon>Eukaryota</taxon>
        <taxon>Metazoa</taxon>
        <taxon>Spiralia</taxon>
        <taxon>Lophotrochozoa</taxon>
        <taxon>Mollusca</taxon>
        <taxon>Bivalvia</taxon>
        <taxon>Autobranchia</taxon>
        <taxon>Heteroconchia</taxon>
        <taxon>Palaeoheterodonta</taxon>
        <taxon>Unionida</taxon>
        <taxon>Unionoidea</taxon>
        <taxon>Unionidae</taxon>
        <taxon>Unioninae</taxon>
        <taxon>Sinanodonta</taxon>
    </lineage>
</organism>
<proteinExistence type="inferred from homology"/>
<dbReference type="InterPro" id="IPR038538">
    <property type="entry name" value="MTERF_sf"/>
</dbReference>
<name>A0ABD3WQ84_SINWO</name>
<dbReference type="EMBL" id="JBJQND010000005">
    <property type="protein sequence ID" value="KAL3875951.1"/>
    <property type="molecule type" value="Genomic_DNA"/>
</dbReference>
<protein>
    <submittedName>
        <fullName evidence="3">Uncharacterized protein</fullName>
    </submittedName>
</protein>
<dbReference type="Gene3D" id="1.25.70.10">
    <property type="entry name" value="Transcription termination factor 3, mitochondrial"/>
    <property type="match status" value="1"/>
</dbReference>
<dbReference type="Proteomes" id="UP001634394">
    <property type="component" value="Unassembled WGS sequence"/>
</dbReference>
<accession>A0ABD3WQ84</accession>
<keyword evidence="4" id="KW-1185">Reference proteome</keyword>
<dbReference type="PANTHER" id="PTHR13068">
    <property type="entry name" value="CGI-12 PROTEIN-RELATED"/>
    <property type="match status" value="1"/>
</dbReference>
<evidence type="ECO:0000256" key="2">
    <source>
        <dbReference type="ARBA" id="ARBA00022946"/>
    </source>
</evidence>
<comment type="similarity">
    <text evidence="1">Belongs to the mTERF family.</text>
</comment>
<comment type="caution">
    <text evidence="3">The sequence shown here is derived from an EMBL/GenBank/DDBJ whole genome shotgun (WGS) entry which is preliminary data.</text>
</comment>
<dbReference type="EMBL" id="JBJQND010000005">
    <property type="protein sequence ID" value="KAL3875952.1"/>
    <property type="molecule type" value="Genomic_DNA"/>
</dbReference>
<gene>
    <name evidence="3" type="ORF">ACJMK2_033850</name>
</gene>
<evidence type="ECO:0000256" key="1">
    <source>
        <dbReference type="ARBA" id="ARBA00007692"/>
    </source>
</evidence>